<comment type="subcellular location">
    <subcellularLocation>
        <location evidence="5">Cell membrane</location>
        <topology evidence="5">Multi-pass membrane protein</topology>
    </subcellularLocation>
</comment>
<feature type="transmembrane region" description="Helical" evidence="5">
    <location>
        <begin position="254"/>
        <end position="274"/>
    </location>
</feature>
<feature type="transmembrane region" description="Helical" evidence="5">
    <location>
        <begin position="214"/>
        <end position="231"/>
    </location>
</feature>
<evidence type="ECO:0000313" key="8">
    <source>
        <dbReference type="Proteomes" id="UP001596074"/>
    </source>
</evidence>
<keyword evidence="1 5" id="KW-1003">Cell membrane</keyword>
<comment type="caution">
    <text evidence="7">The sequence shown here is derived from an EMBL/GenBank/DDBJ whole genome shotgun (WGS) entry which is preliminary data.</text>
</comment>
<dbReference type="HAMAP" id="MF_01600">
    <property type="entry name" value="UPF0182"/>
    <property type="match status" value="1"/>
</dbReference>
<keyword evidence="8" id="KW-1185">Reference proteome</keyword>
<evidence type="ECO:0000256" key="4">
    <source>
        <dbReference type="ARBA" id="ARBA00023136"/>
    </source>
</evidence>
<feature type="transmembrane region" description="Helical" evidence="5">
    <location>
        <begin position="171"/>
        <end position="194"/>
    </location>
</feature>
<dbReference type="PANTHER" id="PTHR39344:SF1">
    <property type="entry name" value="UPF0182 PROTEIN SLL1060"/>
    <property type="match status" value="1"/>
</dbReference>
<feature type="compositionally biased region" description="Low complexity" evidence="6">
    <location>
        <begin position="969"/>
        <end position="978"/>
    </location>
</feature>
<feature type="region of interest" description="Disordered" evidence="6">
    <location>
        <begin position="939"/>
        <end position="978"/>
    </location>
</feature>
<gene>
    <name evidence="7" type="ORF">ACFPZN_43615</name>
</gene>
<organism evidence="7 8">
    <name type="scientific">Actinomadura rugatobispora</name>
    <dbReference type="NCBI Taxonomy" id="1994"/>
    <lineage>
        <taxon>Bacteria</taxon>
        <taxon>Bacillati</taxon>
        <taxon>Actinomycetota</taxon>
        <taxon>Actinomycetes</taxon>
        <taxon>Streptosporangiales</taxon>
        <taxon>Thermomonosporaceae</taxon>
        <taxon>Actinomadura</taxon>
    </lineage>
</organism>
<dbReference type="Proteomes" id="UP001596074">
    <property type="component" value="Unassembled WGS sequence"/>
</dbReference>
<keyword evidence="2 5" id="KW-0812">Transmembrane</keyword>
<proteinExistence type="inferred from homology"/>
<feature type="transmembrane region" description="Helical" evidence="5">
    <location>
        <begin position="115"/>
        <end position="136"/>
    </location>
</feature>
<evidence type="ECO:0000313" key="7">
    <source>
        <dbReference type="EMBL" id="MFC5752546.1"/>
    </source>
</evidence>
<sequence length="978" mass="107914">MTFRTPSFGRRLGNGRSRLVLPVLVVLAVLLVAFLLFTSIWTNLLWYRSVGFSSVYTTELWAKVLLFFGSGALMALLVGANMVIAYRLRPAYRPLSVEQQGLERYRAVVDPRRKLIAAGLLGLLGLLTGSSVAGQWPVFLAWLNRTPFGVKDPQFHKDVSFYVFTYPFLRLLLGVLFATVILSILAALMVHYLYGGLRLQGPGDKASPPARAHLSVLVGLFVLMKAVAYWFDRYGLVHSERGATTGASYTDINALLPAKTILAVIAVICAAMFFSNIVRRGMMLPGVGFTLLVLSAVLVGGVYPLAIQQFQVRPDELAKEREYIQRNIAFTRKAYGVENTKVTTEYGARPETDPKKLQTEAEQLGGVRLLDPNVVGETFQQLQRIRPFYRFPDTLDVDRYKVGDRNVDAIVALRELSGAPAGQRSWVKDRMVYTHGYGFVSAYGDRFANGGVPEFLTKDMPQAPNSQVKVDRPQIYFGERSPAYSVVGGAGQQELDYPDNSPAGQKNTTYEGRGGVPIDSFFNKLLFATRFQEKNLLLSGAINDNAKILYNRHPRDMVQRAAPWLTLDGDPYPAVVNGRILWILDGYTTSGAYPYSEQTSLGDATRDTITDTRSAVARQANDRINYMRNSVKATVDAYDGQVRLYQWDENDPITKTWMKVFKDTVQPRNTIPPELESHFRYPLDLFKVQRQILTKYHVTDAAAFYNGEGFWEVPEDPGAKGRRQPPYYQSLRMPGTDGPDFSLTTVFNPRENPNLAAFMSIGSTPGRNYGQIEVLQLPRNSPAQGPGQVQNSFETDPKVKNELFALRQGGTRTVPGNMLTIPFGNGVLYVEPMYAMAAGTAEQQPYPLLGKVLVRFGDRIASGNNMSEAMEQLLGGISAAPPPSNTQPGQNQQGGTPQLTQQAQQAIDELESAVGAYEKAQKELNYPEMGKAWERIKKARDALAAAQQTAGRPAAGATPSPSPSPSGSPSPSASPNQD</sequence>
<evidence type="ECO:0000256" key="3">
    <source>
        <dbReference type="ARBA" id="ARBA00022989"/>
    </source>
</evidence>
<dbReference type="RefSeq" id="WP_378288635.1">
    <property type="nucleotide sequence ID" value="NZ_JBHSON010000090.1"/>
</dbReference>
<evidence type="ECO:0000256" key="2">
    <source>
        <dbReference type="ARBA" id="ARBA00022692"/>
    </source>
</evidence>
<reference evidence="8" key="1">
    <citation type="journal article" date="2019" name="Int. J. Syst. Evol. Microbiol.">
        <title>The Global Catalogue of Microorganisms (GCM) 10K type strain sequencing project: providing services to taxonomists for standard genome sequencing and annotation.</title>
        <authorList>
            <consortium name="The Broad Institute Genomics Platform"/>
            <consortium name="The Broad Institute Genome Sequencing Center for Infectious Disease"/>
            <person name="Wu L."/>
            <person name="Ma J."/>
        </authorList>
    </citation>
    <scope>NUCLEOTIDE SEQUENCE [LARGE SCALE GENOMIC DNA]</scope>
    <source>
        <strain evidence="8">KCTC 42087</strain>
    </source>
</reference>
<dbReference type="Pfam" id="PF03699">
    <property type="entry name" value="UPF0182"/>
    <property type="match status" value="1"/>
</dbReference>
<feature type="region of interest" description="Disordered" evidence="6">
    <location>
        <begin position="876"/>
        <end position="905"/>
    </location>
</feature>
<feature type="transmembrane region" description="Helical" evidence="5">
    <location>
        <begin position="20"/>
        <end position="41"/>
    </location>
</feature>
<evidence type="ECO:0000256" key="5">
    <source>
        <dbReference type="HAMAP-Rule" id="MF_01600"/>
    </source>
</evidence>
<feature type="transmembrane region" description="Helical" evidence="5">
    <location>
        <begin position="286"/>
        <end position="306"/>
    </location>
</feature>
<comment type="similarity">
    <text evidence="5">Belongs to the UPF0182 family.</text>
</comment>
<feature type="compositionally biased region" description="Low complexity" evidence="6">
    <location>
        <begin position="944"/>
        <end position="959"/>
    </location>
</feature>
<feature type="transmembrane region" description="Helical" evidence="5">
    <location>
        <begin position="61"/>
        <end position="86"/>
    </location>
</feature>
<feature type="compositionally biased region" description="Low complexity" evidence="6">
    <location>
        <begin position="886"/>
        <end position="905"/>
    </location>
</feature>
<name>A0ABW1ABI0_9ACTN</name>
<protein>
    <recommendedName>
        <fullName evidence="5">UPF0182 protein ACFPZN_43615</fullName>
    </recommendedName>
</protein>
<dbReference type="InterPro" id="IPR005372">
    <property type="entry name" value="UPF0182"/>
</dbReference>
<evidence type="ECO:0000256" key="6">
    <source>
        <dbReference type="SAM" id="MobiDB-lite"/>
    </source>
</evidence>
<evidence type="ECO:0000256" key="1">
    <source>
        <dbReference type="ARBA" id="ARBA00022475"/>
    </source>
</evidence>
<dbReference type="EMBL" id="JBHSON010000090">
    <property type="protein sequence ID" value="MFC5752546.1"/>
    <property type="molecule type" value="Genomic_DNA"/>
</dbReference>
<keyword evidence="3 5" id="KW-1133">Transmembrane helix</keyword>
<dbReference type="PANTHER" id="PTHR39344">
    <property type="entry name" value="UPF0182 PROTEIN SLL1060"/>
    <property type="match status" value="1"/>
</dbReference>
<keyword evidence="4 5" id="KW-0472">Membrane</keyword>
<accession>A0ABW1ABI0</accession>